<feature type="binding site" evidence="5">
    <location>
        <position position="357"/>
    </location>
    <ligand>
        <name>Mg(2+)</name>
        <dbReference type="ChEBI" id="CHEBI:18420"/>
    </ligand>
</feature>
<feature type="binding site" evidence="5">
    <location>
        <position position="11"/>
    </location>
    <ligand>
        <name>Mg(2+)</name>
        <dbReference type="ChEBI" id="CHEBI:18420"/>
    </ligand>
</feature>
<dbReference type="EC" id="2.7.2.1" evidence="5"/>
<protein>
    <recommendedName>
        <fullName evidence="5">Acetate kinase</fullName>
        <ecNumber evidence="5">2.7.2.1</ecNumber>
    </recommendedName>
    <alternativeName>
        <fullName evidence="5">Acetokinase</fullName>
    </alternativeName>
</protein>
<evidence type="ECO:0000256" key="3">
    <source>
        <dbReference type="ARBA" id="ARBA00022777"/>
    </source>
</evidence>
<dbReference type="UniPathway" id="UPA00340">
    <property type="reaction ID" value="UER00458"/>
</dbReference>
<dbReference type="AlphaFoldDB" id="A0A1B4XES5"/>
<keyword evidence="3 5" id="KW-0418">Kinase</keyword>
<dbReference type="PANTHER" id="PTHR21060:SF15">
    <property type="entry name" value="ACETATE KINASE-RELATED"/>
    <property type="match status" value="1"/>
</dbReference>
<comment type="caution">
    <text evidence="5">Lacks conserved residue(s) required for the propagation of feature annotation.</text>
</comment>
<evidence type="ECO:0000313" key="7">
    <source>
        <dbReference type="EMBL" id="BAV33298.1"/>
    </source>
</evidence>
<dbReference type="GO" id="GO:0005737">
    <property type="term" value="C:cytoplasm"/>
    <property type="evidence" value="ECO:0007669"/>
    <property type="project" value="UniProtKB-SubCell"/>
</dbReference>
<dbReference type="HAMAP" id="MF_00020">
    <property type="entry name" value="Acetate_kinase"/>
    <property type="match status" value="1"/>
</dbReference>
<dbReference type="PRINTS" id="PR00471">
    <property type="entry name" value="ACETATEKNASE"/>
</dbReference>
<evidence type="ECO:0000256" key="4">
    <source>
        <dbReference type="ARBA" id="ARBA00022840"/>
    </source>
</evidence>
<dbReference type="InterPro" id="IPR043129">
    <property type="entry name" value="ATPase_NBD"/>
</dbReference>
<evidence type="ECO:0000256" key="1">
    <source>
        <dbReference type="ARBA" id="ARBA00022679"/>
    </source>
</evidence>
<dbReference type="NCBIfam" id="TIGR00016">
    <property type="entry name" value="ackA"/>
    <property type="match status" value="1"/>
</dbReference>
<dbReference type="GO" id="GO:0006085">
    <property type="term" value="P:acetyl-CoA biosynthetic process"/>
    <property type="evidence" value="ECO:0007669"/>
    <property type="project" value="UniProtKB-UniRule"/>
</dbReference>
<organism evidence="7 8">
    <name type="scientific">Sulfuricaulis limicola</name>
    <dbReference type="NCBI Taxonomy" id="1620215"/>
    <lineage>
        <taxon>Bacteria</taxon>
        <taxon>Pseudomonadati</taxon>
        <taxon>Pseudomonadota</taxon>
        <taxon>Gammaproteobacteria</taxon>
        <taxon>Acidiferrobacterales</taxon>
        <taxon>Acidiferrobacteraceae</taxon>
        <taxon>Sulfuricaulis</taxon>
    </lineage>
</organism>
<dbReference type="GO" id="GO:0000287">
    <property type="term" value="F:magnesium ion binding"/>
    <property type="evidence" value="ECO:0007669"/>
    <property type="project" value="UniProtKB-UniRule"/>
</dbReference>
<dbReference type="KEGG" id="slim:SCL_0982"/>
<keyword evidence="5" id="KW-0479">Metal-binding</keyword>
<comment type="function">
    <text evidence="5">Catalyzes the formation of acetyl phosphate from acetate and ATP. Can also catalyze the reverse reaction.</text>
</comment>
<keyword evidence="2 5" id="KW-0547">Nucleotide-binding</keyword>
<dbReference type="InParanoid" id="A0A1B4XES5"/>
<dbReference type="Gene3D" id="3.30.420.40">
    <property type="match status" value="2"/>
</dbReference>
<evidence type="ECO:0000256" key="6">
    <source>
        <dbReference type="RuleBase" id="RU003835"/>
    </source>
</evidence>
<feature type="active site" description="Proton donor/acceptor" evidence="5">
    <location>
        <position position="124"/>
    </location>
</feature>
<dbReference type="EMBL" id="AP014879">
    <property type="protein sequence ID" value="BAV33298.1"/>
    <property type="molecule type" value="Genomic_DNA"/>
</dbReference>
<comment type="catalytic activity">
    <reaction evidence="5">
        <text>acetate + ATP = acetyl phosphate + ADP</text>
        <dbReference type="Rhea" id="RHEA:11352"/>
        <dbReference type="ChEBI" id="CHEBI:22191"/>
        <dbReference type="ChEBI" id="CHEBI:30089"/>
        <dbReference type="ChEBI" id="CHEBI:30616"/>
        <dbReference type="ChEBI" id="CHEBI:456216"/>
        <dbReference type="EC" id="2.7.2.1"/>
    </reaction>
</comment>
<comment type="subunit">
    <text evidence="5">Homodimer.</text>
</comment>
<comment type="similarity">
    <text evidence="5 6">Belongs to the acetokinase family.</text>
</comment>
<dbReference type="GO" id="GO:0008776">
    <property type="term" value="F:acetate kinase activity"/>
    <property type="evidence" value="ECO:0007669"/>
    <property type="project" value="UniProtKB-UniRule"/>
</dbReference>
<evidence type="ECO:0000313" key="8">
    <source>
        <dbReference type="Proteomes" id="UP000243180"/>
    </source>
</evidence>
<feature type="binding site" evidence="5">
    <location>
        <begin position="303"/>
        <end position="307"/>
    </location>
    <ligand>
        <name>ATP</name>
        <dbReference type="ChEBI" id="CHEBI:30616"/>
    </ligand>
</feature>
<dbReference type="Proteomes" id="UP000243180">
    <property type="component" value="Chromosome"/>
</dbReference>
<dbReference type="OrthoDB" id="9802453at2"/>
<comment type="pathway">
    <text evidence="5">Metabolic intermediate biosynthesis; acetyl-CoA biosynthesis; acetyl-CoA from acetate: step 1/2.</text>
</comment>
<comment type="subcellular location">
    <subcellularLocation>
        <location evidence="5">Cytoplasm</location>
    </subcellularLocation>
</comment>
<keyword evidence="1 5" id="KW-0808">Transferase</keyword>
<dbReference type="Pfam" id="PF00871">
    <property type="entry name" value="Acetate_kinase"/>
    <property type="match status" value="1"/>
</dbReference>
<evidence type="ECO:0000256" key="2">
    <source>
        <dbReference type="ARBA" id="ARBA00022741"/>
    </source>
</evidence>
<feature type="binding site" evidence="5">
    <location>
        <begin position="258"/>
        <end position="260"/>
    </location>
    <ligand>
        <name>ATP</name>
        <dbReference type="ChEBI" id="CHEBI:30616"/>
    </ligand>
</feature>
<feature type="binding site" evidence="5">
    <location>
        <position position="66"/>
    </location>
    <ligand>
        <name>substrate</name>
    </ligand>
</feature>
<reference evidence="7 8" key="1">
    <citation type="submission" date="2015-05" db="EMBL/GenBank/DDBJ databases">
        <title>Complete genome sequence of a sulfur-oxidizing gammaproteobacterium strain HA5.</title>
        <authorList>
            <person name="Miura A."/>
            <person name="Kojima H."/>
            <person name="Fukui M."/>
        </authorList>
    </citation>
    <scope>NUCLEOTIDE SEQUENCE [LARGE SCALE GENOMIC DNA]</scope>
    <source>
        <strain evidence="7 8">HA5</strain>
    </source>
</reference>
<evidence type="ECO:0000256" key="5">
    <source>
        <dbReference type="HAMAP-Rule" id="MF_00020"/>
    </source>
</evidence>
<feature type="site" description="Transition state stabilizer" evidence="5">
    <location>
        <position position="217"/>
    </location>
</feature>
<sequence>MNRDQVILTVNAGSSSLRLAAFVAAGDALSLLARGHFSDVRNGLVDILRGFLKDHGIEEVAAVAHRIVHGGARLVASCLLDRETEAEIERLIPLAPLHNPPALAGVRACRTLFRADMPQVAVFDTAFYADLPEAARTYAIPHDLANKHGLRRYGFHGIAHQAMWRRWRELRPDIREGGRVISAQLGAGCSMTAVEHGAPRDTSMGFSPLEGLMMATRGGDMDPGVITWLQRREVFSPEVIERLLYYDCGLQGVAGESDMRRLLARDDAEARLAVEMYCHRARKYLGAYLAVLGGAEAILFGGGVGENAPFVRAKILADMEWAGIELDAQANSAAMATEARISRPQSRAEIWVIPVDEAAILAQEAVAVTRPHEAIGRKENKS</sequence>
<gene>
    <name evidence="5" type="primary">ackA</name>
    <name evidence="7" type="ORF">SCL_0982</name>
</gene>
<feature type="site" description="Transition state stabilizer" evidence="5">
    <location>
        <position position="156"/>
    </location>
</feature>
<keyword evidence="5" id="KW-0460">Magnesium</keyword>
<dbReference type="PANTHER" id="PTHR21060">
    <property type="entry name" value="ACETATE KINASE"/>
    <property type="match status" value="1"/>
</dbReference>
<keyword evidence="4 5" id="KW-0067">ATP-binding</keyword>
<dbReference type="PIRSF" id="PIRSF000722">
    <property type="entry name" value="Acetate_prop_kin"/>
    <property type="match status" value="1"/>
</dbReference>
<comment type="cofactor">
    <cofactor evidence="5">
        <name>Mg(2+)</name>
        <dbReference type="ChEBI" id="CHEBI:18420"/>
    </cofactor>
    <cofactor evidence="5">
        <name>Mn(2+)</name>
        <dbReference type="ChEBI" id="CHEBI:29035"/>
    </cofactor>
    <text evidence="5">Mg(2+). Can also accept Mn(2+).</text>
</comment>
<dbReference type="GO" id="GO:0005524">
    <property type="term" value="F:ATP binding"/>
    <property type="evidence" value="ECO:0007669"/>
    <property type="project" value="UniProtKB-KW"/>
</dbReference>
<proteinExistence type="inferred from homology"/>
<dbReference type="GO" id="GO:0006083">
    <property type="term" value="P:acetate metabolic process"/>
    <property type="evidence" value="ECO:0007669"/>
    <property type="project" value="TreeGrafter"/>
</dbReference>
<keyword evidence="5" id="KW-0963">Cytoplasm</keyword>
<dbReference type="InterPro" id="IPR004372">
    <property type="entry name" value="Ac/propionate_kinase"/>
</dbReference>
<keyword evidence="8" id="KW-1185">Reference proteome</keyword>
<accession>A0A1B4XES5</accession>
<dbReference type="RefSeq" id="WP_096360174.1">
    <property type="nucleotide sequence ID" value="NZ_AP014879.1"/>
</dbReference>
<name>A0A1B4XES5_9GAMM</name>
<dbReference type="InterPro" id="IPR000890">
    <property type="entry name" value="Aliphatic_acid_kin_short-chain"/>
</dbReference>
<dbReference type="SUPFAM" id="SSF53067">
    <property type="entry name" value="Actin-like ATPase domain"/>
    <property type="match status" value="2"/>
</dbReference>